<feature type="transmembrane region" description="Helical" evidence="1">
    <location>
        <begin position="277"/>
        <end position="295"/>
    </location>
</feature>
<dbReference type="Pfam" id="PF01757">
    <property type="entry name" value="Acyl_transf_3"/>
    <property type="match status" value="1"/>
</dbReference>
<feature type="transmembrane region" description="Helical" evidence="1">
    <location>
        <begin position="186"/>
        <end position="204"/>
    </location>
</feature>
<dbReference type="EMBL" id="BMCT01000003">
    <property type="protein sequence ID" value="GGF65260.1"/>
    <property type="molecule type" value="Genomic_DNA"/>
</dbReference>
<dbReference type="InterPro" id="IPR050879">
    <property type="entry name" value="Acyltransferase_3"/>
</dbReference>
<evidence type="ECO:0000313" key="4">
    <source>
        <dbReference type="Proteomes" id="UP000606044"/>
    </source>
</evidence>
<reference evidence="3" key="2">
    <citation type="submission" date="2020-09" db="EMBL/GenBank/DDBJ databases">
        <authorList>
            <person name="Sun Q."/>
            <person name="Sedlacek I."/>
        </authorList>
    </citation>
    <scope>NUCLEOTIDE SEQUENCE</scope>
    <source>
        <strain evidence="3">CCM 7897</strain>
    </source>
</reference>
<dbReference type="RefSeq" id="WP_188579203.1">
    <property type="nucleotide sequence ID" value="NZ_BMCT01000003.1"/>
</dbReference>
<keyword evidence="1" id="KW-0812">Transmembrane</keyword>
<feature type="transmembrane region" description="Helical" evidence="1">
    <location>
        <begin position="211"/>
        <end position="229"/>
    </location>
</feature>
<feature type="transmembrane region" description="Helical" evidence="1">
    <location>
        <begin position="155"/>
        <end position="174"/>
    </location>
</feature>
<evidence type="ECO:0000259" key="2">
    <source>
        <dbReference type="Pfam" id="PF01757"/>
    </source>
</evidence>
<dbReference type="InterPro" id="IPR002656">
    <property type="entry name" value="Acyl_transf_3_dom"/>
</dbReference>
<dbReference type="AlphaFoldDB" id="A0A917FAP7"/>
<feature type="transmembrane region" description="Helical" evidence="1">
    <location>
        <begin position="31"/>
        <end position="51"/>
    </location>
</feature>
<dbReference type="PANTHER" id="PTHR23028">
    <property type="entry name" value="ACETYLTRANSFERASE"/>
    <property type="match status" value="1"/>
</dbReference>
<gene>
    <name evidence="3" type="ORF">GCM10007301_26290</name>
</gene>
<sequence length="347" mass="38289">MPYEPALDGIRALAITAIAIYHASPALLPGGWAGVDVFFVLSGYLITRLLADEMTATGRIAFGRFYARRALRLLPAFALLLAFMLVRAAMAPSFAHATPILQSTGIAATYLMNWNRAFNWLPQDLLGHTWSLSMEEQFYLLWPVCFLFLRGRRPLAWLCGVVVLVVAWRSYLALTGADAERTYNGFDTHADALAIGCIFALVPLGARLRRLLAVTAPLALLALAALLLLMPHRALATQTLGLTAAALASAWLVVAAREEGWLKRLLSLRPVAYTGRISYGWYLWHYPFLVLGIWADPDISTAHRLALVFAAYPVAMASYHFVERPCLRLRGYFRPIVPAPAILAPAQ</sequence>
<dbReference type="GO" id="GO:0016020">
    <property type="term" value="C:membrane"/>
    <property type="evidence" value="ECO:0007669"/>
    <property type="project" value="TreeGrafter"/>
</dbReference>
<dbReference type="Proteomes" id="UP000606044">
    <property type="component" value="Unassembled WGS sequence"/>
</dbReference>
<reference evidence="3" key="1">
    <citation type="journal article" date="2014" name="Int. J. Syst. Evol. Microbiol.">
        <title>Complete genome sequence of Corynebacterium casei LMG S-19264T (=DSM 44701T), isolated from a smear-ripened cheese.</title>
        <authorList>
            <consortium name="US DOE Joint Genome Institute (JGI-PGF)"/>
            <person name="Walter F."/>
            <person name="Albersmeier A."/>
            <person name="Kalinowski J."/>
            <person name="Ruckert C."/>
        </authorList>
    </citation>
    <scope>NUCLEOTIDE SEQUENCE</scope>
    <source>
        <strain evidence="3">CCM 7897</strain>
    </source>
</reference>
<proteinExistence type="predicted"/>
<dbReference type="PANTHER" id="PTHR23028:SF53">
    <property type="entry name" value="ACYL_TRANSF_3 DOMAIN-CONTAINING PROTEIN"/>
    <property type="match status" value="1"/>
</dbReference>
<organism evidence="3 4">
    <name type="scientific">Azorhizobium oxalatiphilum</name>
    <dbReference type="NCBI Taxonomy" id="980631"/>
    <lineage>
        <taxon>Bacteria</taxon>
        <taxon>Pseudomonadati</taxon>
        <taxon>Pseudomonadota</taxon>
        <taxon>Alphaproteobacteria</taxon>
        <taxon>Hyphomicrobiales</taxon>
        <taxon>Xanthobacteraceae</taxon>
        <taxon>Azorhizobium</taxon>
    </lineage>
</organism>
<feature type="transmembrane region" description="Helical" evidence="1">
    <location>
        <begin position="130"/>
        <end position="148"/>
    </location>
</feature>
<name>A0A917FAP7_9HYPH</name>
<keyword evidence="4" id="KW-1185">Reference proteome</keyword>
<evidence type="ECO:0000313" key="3">
    <source>
        <dbReference type="EMBL" id="GGF65260.1"/>
    </source>
</evidence>
<feature type="transmembrane region" description="Helical" evidence="1">
    <location>
        <begin position="71"/>
        <end position="90"/>
    </location>
</feature>
<dbReference type="GO" id="GO:0009103">
    <property type="term" value="P:lipopolysaccharide biosynthetic process"/>
    <property type="evidence" value="ECO:0007669"/>
    <property type="project" value="TreeGrafter"/>
</dbReference>
<dbReference type="GO" id="GO:0016747">
    <property type="term" value="F:acyltransferase activity, transferring groups other than amino-acyl groups"/>
    <property type="evidence" value="ECO:0007669"/>
    <property type="project" value="InterPro"/>
</dbReference>
<comment type="caution">
    <text evidence="3">The sequence shown here is derived from an EMBL/GenBank/DDBJ whole genome shotgun (WGS) entry which is preliminary data.</text>
</comment>
<keyword evidence="1" id="KW-0472">Membrane</keyword>
<accession>A0A917FAP7</accession>
<feature type="transmembrane region" description="Helical" evidence="1">
    <location>
        <begin position="235"/>
        <end position="256"/>
    </location>
</feature>
<evidence type="ECO:0000256" key="1">
    <source>
        <dbReference type="SAM" id="Phobius"/>
    </source>
</evidence>
<feature type="transmembrane region" description="Helical" evidence="1">
    <location>
        <begin position="301"/>
        <end position="322"/>
    </location>
</feature>
<protein>
    <recommendedName>
        <fullName evidence="2">Acyltransferase 3 domain-containing protein</fullName>
    </recommendedName>
</protein>
<keyword evidence="1" id="KW-1133">Transmembrane helix</keyword>
<feature type="domain" description="Acyltransferase 3" evidence="2">
    <location>
        <begin position="6"/>
        <end position="315"/>
    </location>
</feature>